<sequence length="556" mass="60907">MAPKKRKVPGAGTSKASPAKRSKQKHGKVGSSVWNTPDDWDALVAASSLSTSSVSVRRPRPRGLNSLVKCCTEASARGFKRLWDTGAVIVDGRAVGRGEWWKAGWDGLPDHLKIGVRDAVFRLWGGYLTIDMISHLFIFPPGIYLPTALLTSIQNIEGLKPLHPARTISSSFTSLYFTHSSRASDIALAGMVWWMPNLENVNLKGCSLAGPEVVEALIKQCPRLKKINLRGTKVGEKEIKGLLDAFGKQLEGFKVDQVIFQNINDTFGSSPYPKLTHLCLPGDMLNAPSTDFRARARAHGQTVAHPTPRPTPIDSIIQWNTLSDVFPAITHFSIPGLLVPPGTKLDIPTNQLVKFKLGPGGPPVPAPTLTSLITKQSKSLRTLHLGHFLPTGDEEFFQLAEAVEGCQAIEEFVLQVDRQGSADARCDRAMAAAASWIFHDSLQIKWSSTLKRISLILPQGVKLQAPSPLIQQVQVTPVLEQLDLPGTEIDDLAEWIAQFPKLRSLDISGTKLTDEEVFAILDACPLLSRVDLTSCRGVNVRNRRNIFKAWEEARGS</sequence>
<organism evidence="2 3">
    <name type="scientific">Naematelia encephala</name>
    <dbReference type="NCBI Taxonomy" id="71784"/>
    <lineage>
        <taxon>Eukaryota</taxon>
        <taxon>Fungi</taxon>
        <taxon>Dikarya</taxon>
        <taxon>Basidiomycota</taxon>
        <taxon>Agaricomycotina</taxon>
        <taxon>Tremellomycetes</taxon>
        <taxon>Tremellales</taxon>
        <taxon>Naemateliaceae</taxon>
        <taxon>Naematelia</taxon>
    </lineage>
</organism>
<dbReference type="InterPro" id="IPR032675">
    <property type="entry name" value="LRR_dom_sf"/>
</dbReference>
<dbReference type="InParanoid" id="A0A1Y2B7L5"/>
<dbReference type="SUPFAM" id="SSF52047">
    <property type="entry name" value="RNI-like"/>
    <property type="match status" value="1"/>
</dbReference>
<keyword evidence="3" id="KW-1185">Reference proteome</keyword>
<gene>
    <name evidence="2" type="ORF">BCR39DRAFT_528583</name>
</gene>
<evidence type="ECO:0000256" key="1">
    <source>
        <dbReference type="SAM" id="MobiDB-lite"/>
    </source>
</evidence>
<dbReference type="GO" id="GO:0031146">
    <property type="term" value="P:SCF-dependent proteasomal ubiquitin-dependent protein catabolic process"/>
    <property type="evidence" value="ECO:0007669"/>
    <property type="project" value="TreeGrafter"/>
</dbReference>
<protein>
    <recommendedName>
        <fullName evidence="4">RNI-like protein</fullName>
    </recommendedName>
</protein>
<evidence type="ECO:0008006" key="4">
    <source>
        <dbReference type="Google" id="ProtNLM"/>
    </source>
</evidence>
<dbReference type="PANTHER" id="PTHR13318">
    <property type="entry name" value="PARTNER OF PAIRED, ISOFORM B-RELATED"/>
    <property type="match status" value="1"/>
</dbReference>
<dbReference type="Proteomes" id="UP000193986">
    <property type="component" value="Unassembled WGS sequence"/>
</dbReference>
<dbReference type="STRING" id="71784.A0A1Y2B7L5"/>
<proteinExistence type="predicted"/>
<evidence type="ECO:0000313" key="2">
    <source>
        <dbReference type="EMBL" id="ORY30530.1"/>
    </source>
</evidence>
<comment type="caution">
    <text evidence="2">The sequence shown here is derived from an EMBL/GenBank/DDBJ whole genome shotgun (WGS) entry which is preliminary data.</text>
</comment>
<reference evidence="2 3" key="1">
    <citation type="submission" date="2016-07" db="EMBL/GenBank/DDBJ databases">
        <title>Pervasive Adenine N6-methylation of Active Genes in Fungi.</title>
        <authorList>
            <consortium name="DOE Joint Genome Institute"/>
            <person name="Mondo S.J."/>
            <person name="Dannebaum R.O."/>
            <person name="Kuo R.C."/>
            <person name="Labutti K."/>
            <person name="Haridas S."/>
            <person name="Kuo A."/>
            <person name="Salamov A."/>
            <person name="Ahrendt S.R."/>
            <person name="Lipzen A."/>
            <person name="Sullivan W."/>
            <person name="Andreopoulos W.B."/>
            <person name="Clum A."/>
            <person name="Lindquist E."/>
            <person name="Daum C."/>
            <person name="Ramamoorthy G.K."/>
            <person name="Gryganskyi A."/>
            <person name="Culley D."/>
            <person name="Magnuson J.K."/>
            <person name="James T.Y."/>
            <person name="O'Malley M.A."/>
            <person name="Stajich J.E."/>
            <person name="Spatafora J.W."/>
            <person name="Visel A."/>
            <person name="Grigoriev I.V."/>
        </authorList>
    </citation>
    <scope>NUCLEOTIDE SEQUENCE [LARGE SCALE GENOMIC DNA]</scope>
    <source>
        <strain evidence="2 3">68-887.2</strain>
    </source>
</reference>
<dbReference type="EMBL" id="MCFC01000019">
    <property type="protein sequence ID" value="ORY30530.1"/>
    <property type="molecule type" value="Genomic_DNA"/>
</dbReference>
<feature type="compositionally biased region" description="Basic residues" evidence="1">
    <location>
        <begin position="18"/>
        <end position="28"/>
    </location>
</feature>
<dbReference type="Gene3D" id="3.80.10.10">
    <property type="entry name" value="Ribonuclease Inhibitor"/>
    <property type="match status" value="2"/>
</dbReference>
<evidence type="ECO:0000313" key="3">
    <source>
        <dbReference type="Proteomes" id="UP000193986"/>
    </source>
</evidence>
<accession>A0A1Y2B7L5</accession>
<dbReference type="AlphaFoldDB" id="A0A1Y2B7L5"/>
<dbReference type="GO" id="GO:0019005">
    <property type="term" value="C:SCF ubiquitin ligase complex"/>
    <property type="evidence" value="ECO:0007669"/>
    <property type="project" value="TreeGrafter"/>
</dbReference>
<name>A0A1Y2B7L5_9TREE</name>
<feature type="region of interest" description="Disordered" evidence="1">
    <location>
        <begin position="1"/>
        <end position="35"/>
    </location>
</feature>
<dbReference type="OrthoDB" id="550575at2759"/>